<name>A0ABX2TE91_9PROT</name>
<evidence type="ECO:0000256" key="2">
    <source>
        <dbReference type="ARBA" id="ARBA00022723"/>
    </source>
</evidence>
<reference evidence="6 7" key="1">
    <citation type="submission" date="2020-05" db="EMBL/GenBank/DDBJ databases">
        <title>Azospirillum oleiclasticum sp. nov, a nitrogen-fixing and heavy crude oil-emulsifying bacterium isolated from the crude oil of Yumen Oilfield.</title>
        <authorList>
            <person name="Wu D."/>
            <person name="Cai M."/>
            <person name="Zhang X."/>
        </authorList>
    </citation>
    <scope>NUCLEOTIDE SEQUENCE [LARGE SCALE GENOMIC DNA]</scope>
    <source>
        <strain evidence="6 7">ROY-1-1-2</strain>
    </source>
</reference>
<accession>A0ABX2TE91</accession>
<dbReference type="Pfam" id="PF24827">
    <property type="entry name" value="AstE_AspA_cat"/>
    <property type="match status" value="1"/>
</dbReference>
<evidence type="ECO:0000256" key="3">
    <source>
        <dbReference type="ARBA" id="ARBA00022801"/>
    </source>
</evidence>
<dbReference type="EMBL" id="JABFDB010000014">
    <property type="protein sequence ID" value="NYZ22105.1"/>
    <property type="molecule type" value="Genomic_DNA"/>
</dbReference>
<comment type="cofactor">
    <cofactor evidence="1">
        <name>Zn(2+)</name>
        <dbReference type="ChEBI" id="CHEBI:29105"/>
    </cofactor>
</comment>
<dbReference type="RefSeq" id="WP_180283868.1">
    <property type="nucleotide sequence ID" value="NZ_JABFDB010000014.1"/>
</dbReference>
<keyword evidence="4" id="KW-0862">Zinc</keyword>
<evidence type="ECO:0000259" key="5">
    <source>
        <dbReference type="Pfam" id="PF24827"/>
    </source>
</evidence>
<evidence type="ECO:0000313" key="6">
    <source>
        <dbReference type="EMBL" id="NYZ22105.1"/>
    </source>
</evidence>
<dbReference type="InterPro" id="IPR055438">
    <property type="entry name" value="AstE_AspA_cat"/>
</dbReference>
<gene>
    <name evidence="6" type="ORF">HND93_20515</name>
</gene>
<keyword evidence="2" id="KW-0479">Metal-binding</keyword>
<dbReference type="Proteomes" id="UP000584642">
    <property type="component" value="Unassembled WGS sequence"/>
</dbReference>
<organism evidence="6 7">
    <name type="scientific">Azospirillum oleiclasticum</name>
    <dbReference type="NCBI Taxonomy" id="2735135"/>
    <lineage>
        <taxon>Bacteria</taxon>
        <taxon>Pseudomonadati</taxon>
        <taxon>Pseudomonadota</taxon>
        <taxon>Alphaproteobacteria</taxon>
        <taxon>Rhodospirillales</taxon>
        <taxon>Azospirillaceae</taxon>
        <taxon>Azospirillum</taxon>
    </lineage>
</organism>
<evidence type="ECO:0000313" key="7">
    <source>
        <dbReference type="Proteomes" id="UP000584642"/>
    </source>
</evidence>
<feature type="domain" description="Succinylglutamate desuccinylase/Aspartoacylase catalytic" evidence="5">
    <location>
        <begin position="13"/>
        <end position="111"/>
    </location>
</feature>
<dbReference type="Gene3D" id="3.40.630.10">
    <property type="entry name" value="Zn peptidases"/>
    <property type="match status" value="1"/>
</dbReference>
<dbReference type="SUPFAM" id="SSF53187">
    <property type="entry name" value="Zn-dependent exopeptidases"/>
    <property type="match status" value="1"/>
</dbReference>
<sequence>MIEDVIDIRTGHPGPTLAVTVLLHGDETCGLAVADAVAAGRIAPGKGRLIVPVMNRPAHTAVGGPRRHLGTDMNRLWCEAGIAADRPEAVRARAVLPLLREADAILDLHSLPHQDVPFLMRSALRPASEHLADALADVVPRTVIAPPPVNRGPALFETALLPPDTAIVVAECGRHGSADADAVALALVVTALRTHGMIDAPTPIPTVPPFGREGAGTYEFVDEVRLRHGPFRPAASFGGFHPLRRGETYGYDGTHPMVADEDCRILLTRPAVKPGDEALTLVRRKVGDGRWTGRDTPQDQRSPA</sequence>
<protein>
    <recommendedName>
        <fullName evidence="5">Succinylglutamate desuccinylase/Aspartoacylase catalytic domain-containing protein</fullName>
    </recommendedName>
</protein>
<evidence type="ECO:0000256" key="4">
    <source>
        <dbReference type="ARBA" id="ARBA00022833"/>
    </source>
</evidence>
<comment type="caution">
    <text evidence="6">The sequence shown here is derived from an EMBL/GenBank/DDBJ whole genome shotgun (WGS) entry which is preliminary data.</text>
</comment>
<proteinExistence type="predicted"/>
<keyword evidence="7" id="KW-1185">Reference proteome</keyword>
<keyword evidence="3" id="KW-0378">Hydrolase</keyword>
<evidence type="ECO:0000256" key="1">
    <source>
        <dbReference type="ARBA" id="ARBA00001947"/>
    </source>
</evidence>